<dbReference type="eggNOG" id="arCOG00613">
    <property type="taxonomic scope" value="Archaea"/>
</dbReference>
<dbReference type="GO" id="GO:0004452">
    <property type="term" value="F:isopentenyl-diphosphate delta-isomerase activity"/>
    <property type="evidence" value="ECO:0007669"/>
    <property type="project" value="UniProtKB-UniRule"/>
</dbReference>
<dbReference type="HOGENOM" id="CLU_065515_1_0_2"/>
<dbReference type="GeneID" id="5710138"/>
<dbReference type="Proteomes" id="UP000001137">
    <property type="component" value="Chromosome"/>
</dbReference>
<dbReference type="GO" id="GO:0000287">
    <property type="term" value="F:magnesium ion binding"/>
    <property type="evidence" value="ECO:0007669"/>
    <property type="project" value="UniProtKB-UniRule"/>
</dbReference>
<sequence length="377" mass="41054">MIGGRKDEHIRIASSSDVEVGDSLFDGVQLIHNALPEMDFNDVDSTIELFNKRLSFPFIIGALTGGTETAGRVNAVLAKAAEEFGIGMYVGSQRIALMKPETAWSFRVVKDNAPSALKIANLGAPQVSRLSDRDLVDWVNEAVDMINADAVAIHLNPAQELFQPEGEPWFSGVLGKLKLIRRVVNRPLIIKEVGNGVSMEVARMLNSIPPDAIDVAGHGGTSFIRIEAIRGGELSKADVFRDWGIPTVLSICEVSSVYDGVIIASGGVRNGLDGAKAIALGADAFTMSRPMLVSALKGYEAVRELINKLMWEFKATMFLTGSRRVEDLKKTPVVANLPILLWLIQRGVKCKLTTNIYNQIKPIASMLINKVFNTTEH</sequence>
<dbReference type="OrthoDB" id="371955at2157"/>
<feature type="binding site" evidence="11">
    <location>
        <position position="191"/>
    </location>
    <ligand>
        <name>FMN</name>
        <dbReference type="ChEBI" id="CHEBI:58210"/>
    </ligand>
</feature>
<dbReference type="PANTHER" id="PTHR43665:SF1">
    <property type="entry name" value="ISOPENTENYL-DIPHOSPHATE DELTA-ISOMERASE"/>
    <property type="match status" value="1"/>
</dbReference>
<comment type="caution">
    <text evidence="11">Lacks conserved residue(s) required for the propagation of feature annotation.</text>
</comment>
<dbReference type="GO" id="GO:0005737">
    <property type="term" value="C:cytoplasm"/>
    <property type="evidence" value="ECO:0007669"/>
    <property type="project" value="UniProtKB-SubCell"/>
</dbReference>
<evidence type="ECO:0000256" key="2">
    <source>
        <dbReference type="ARBA" id="ARBA00022490"/>
    </source>
</evidence>
<keyword evidence="9 11" id="KW-0413">Isomerase</keyword>
<feature type="binding site" evidence="11">
    <location>
        <begin position="92"/>
        <end position="94"/>
    </location>
    <ligand>
        <name>substrate</name>
    </ligand>
</feature>
<feature type="binding site" evidence="11">
    <location>
        <begin position="267"/>
        <end position="269"/>
    </location>
    <ligand>
        <name>FMN</name>
        <dbReference type="ChEBI" id="CHEBI:58210"/>
    </ligand>
</feature>
<evidence type="ECO:0000256" key="6">
    <source>
        <dbReference type="ARBA" id="ARBA00022842"/>
    </source>
</evidence>
<comment type="function">
    <text evidence="11">Involved in the biosynthesis of isoprenoids. Catalyzes the 1,3-allylic rearrangement of the homoallylic substrate isopentenyl (IPP) to its allylic isomer, dimethylallyl diphosphate (DMAPP).</text>
</comment>
<keyword evidence="4 11" id="KW-0288">FMN</keyword>
<feature type="binding site" evidence="11">
    <location>
        <begin position="288"/>
        <end position="289"/>
    </location>
    <ligand>
        <name>FMN</name>
        <dbReference type="ChEBI" id="CHEBI:58210"/>
    </ligand>
</feature>
<dbReference type="AlphaFoldDB" id="A8MAP3"/>
<evidence type="ECO:0000313" key="13">
    <source>
        <dbReference type="EMBL" id="ABW01079.1"/>
    </source>
</evidence>
<keyword evidence="6 11" id="KW-0460">Magnesium</keyword>
<feature type="binding site" evidence="11">
    <location>
        <begin position="5"/>
        <end position="6"/>
    </location>
    <ligand>
        <name>substrate</name>
    </ligand>
</feature>
<dbReference type="PIRSF" id="PIRSF003314">
    <property type="entry name" value="IPP_isomerase"/>
    <property type="match status" value="1"/>
</dbReference>
<dbReference type="GO" id="GO:0008299">
    <property type="term" value="P:isoprenoid biosynthetic process"/>
    <property type="evidence" value="ECO:0007669"/>
    <property type="project" value="UniProtKB-UniRule"/>
</dbReference>
<keyword evidence="2 11" id="KW-0963">Cytoplasm</keyword>
<comment type="cofactor">
    <cofactor evidence="1 11">
        <name>FMN</name>
        <dbReference type="ChEBI" id="CHEBI:58210"/>
    </cofactor>
</comment>
<dbReference type="RefSeq" id="WP_012185299.1">
    <property type="nucleotide sequence ID" value="NC_009954.1"/>
</dbReference>
<proteinExistence type="inferred from homology"/>
<dbReference type="GO" id="GO:0070402">
    <property type="term" value="F:NADPH binding"/>
    <property type="evidence" value="ECO:0007669"/>
    <property type="project" value="UniProtKB-UniRule"/>
</dbReference>
<organism evidence="13 14">
    <name type="scientific">Caldivirga maquilingensis (strain ATCC 700844 / DSM 13496 / JCM 10307 / IC-167)</name>
    <dbReference type="NCBI Taxonomy" id="397948"/>
    <lineage>
        <taxon>Archaea</taxon>
        <taxon>Thermoproteota</taxon>
        <taxon>Thermoprotei</taxon>
        <taxon>Thermoproteales</taxon>
        <taxon>Thermoproteaceae</taxon>
        <taxon>Caldivirga</taxon>
    </lineage>
</organism>
<accession>A8MAP3</accession>
<gene>
    <name evidence="11" type="primary">fni</name>
    <name evidence="13" type="ordered locus">Cmaq_0231</name>
</gene>
<evidence type="ECO:0000256" key="5">
    <source>
        <dbReference type="ARBA" id="ARBA00022723"/>
    </source>
</evidence>
<dbReference type="HAMAP" id="MF_00354">
    <property type="entry name" value="Idi_2"/>
    <property type="match status" value="1"/>
</dbReference>
<feature type="binding site" evidence="11">
    <location>
        <position position="221"/>
    </location>
    <ligand>
        <name>FMN</name>
        <dbReference type="ChEBI" id="CHEBI:58210"/>
    </ligand>
</feature>
<dbReference type="Gene3D" id="3.20.20.70">
    <property type="entry name" value="Aldolase class I"/>
    <property type="match status" value="1"/>
</dbReference>
<evidence type="ECO:0000256" key="1">
    <source>
        <dbReference type="ARBA" id="ARBA00001917"/>
    </source>
</evidence>
<dbReference type="GO" id="GO:0016491">
    <property type="term" value="F:oxidoreductase activity"/>
    <property type="evidence" value="ECO:0007669"/>
    <property type="project" value="InterPro"/>
</dbReference>
<comment type="subunit">
    <text evidence="10 11">Homooctamer. Dimer of tetramers.</text>
</comment>
<feature type="binding site" evidence="11">
    <location>
        <position position="121"/>
    </location>
    <ligand>
        <name>FMN</name>
        <dbReference type="ChEBI" id="CHEBI:58210"/>
    </ligand>
</feature>
<dbReference type="PANTHER" id="PTHR43665">
    <property type="entry name" value="ISOPENTENYL-DIPHOSPHATE DELTA-ISOMERASE"/>
    <property type="match status" value="1"/>
</dbReference>
<evidence type="ECO:0000256" key="11">
    <source>
        <dbReference type="HAMAP-Rule" id="MF_00354"/>
    </source>
</evidence>
<evidence type="ECO:0000256" key="8">
    <source>
        <dbReference type="ARBA" id="ARBA00023229"/>
    </source>
</evidence>
<keyword evidence="8 11" id="KW-0414">Isoprene biosynthesis</keyword>
<comment type="cofactor">
    <cofactor evidence="11">
        <name>NADPH</name>
        <dbReference type="ChEBI" id="CHEBI:57783"/>
    </cofactor>
</comment>
<evidence type="ECO:0000256" key="10">
    <source>
        <dbReference type="ARBA" id="ARBA00025810"/>
    </source>
</evidence>
<comment type="similarity">
    <text evidence="11">Belongs to the IPP isomerase type 2 family.</text>
</comment>
<evidence type="ECO:0000313" key="14">
    <source>
        <dbReference type="Proteomes" id="UP000001137"/>
    </source>
</evidence>
<feature type="binding site" evidence="11">
    <location>
        <position position="159"/>
    </location>
    <ligand>
        <name>substrate</name>
    </ligand>
</feature>
<feature type="binding site" evidence="11">
    <location>
        <position position="160"/>
    </location>
    <ligand>
        <name>Mg(2+)</name>
        <dbReference type="ChEBI" id="CHEBI:18420"/>
    </ligand>
</feature>
<dbReference type="STRING" id="397948.Cmaq_0231"/>
<comment type="cofactor">
    <cofactor evidence="11">
        <name>Mg(2+)</name>
        <dbReference type="ChEBI" id="CHEBI:18420"/>
    </cofactor>
</comment>
<keyword evidence="3 11" id="KW-0285">Flavoprotein</keyword>
<feature type="domain" description="FMN-dependent dehydrogenase" evidence="12">
    <location>
        <begin position="176"/>
        <end position="331"/>
    </location>
</feature>
<name>A8MAP3_CALMQ</name>
<dbReference type="InterPro" id="IPR013785">
    <property type="entry name" value="Aldolase_TIM"/>
</dbReference>
<protein>
    <recommendedName>
        <fullName evidence="11">Isopentenyl-diphosphate delta-isomerase</fullName>
        <shortName evidence="11">IPP isomerase</shortName>
        <ecNumber evidence="11">5.3.3.2</ecNumber>
    </recommendedName>
    <alternativeName>
        <fullName evidence="11">Isopentenyl diphosphate:dimethylallyl diphosphate isomerase</fullName>
    </alternativeName>
    <alternativeName>
        <fullName evidence="11">Isopentenyl pyrophosphate isomerase</fullName>
    </alternativeName>
    <alternativeName>
        <fullName evidence="11">Type 2 isopentenyl diphosphate isomerase</fullName>
        <shortName evidence="11">IDI-2</shortName>
    </alternativeName>
</protein>
<feature type="binding site" evidence="11">
    <location>
        <begin position="62"/>
        <end position="64"/>
    </location>
    <ligand>
        <name>FMN</name>
        <dbReference type="ChEBI" id="CHEBI:58210"/>
    </ligand>
</feature>
<keyword evidence="14" id="KW-1185">Reference proteome</keyword>
<keyword evidence="5 11" id="KW-0479">Metal-binding</keyword>
<dbReference type="KEGG" id="cma:Cmaq_0231"/>
<dbReference type="GO" id="GO:0010181">
    <property type="term" value="F:FMN binding"/>
    <property type="evidence" value="ECO:0007669"/>
    <property type="project" value="UniProtKB-UniRule"/>
</dbReference>
<feature type="binding site" evidence="11">
    <location>
        <position position="92"/>
    </location>
    <ligand>
        <name>FMN</name>
        <dbReference type="ChEBI" id="CHEBI:58210"/>
    </ligand>
</feature>
<comment type="catalytic activity">
    <reaction evidence="11">
        <text>isopentenyl diphosphate = dimethylallyl diphosphate</text>
        <dbReference type="Rhea" id="RHEA:23284"/>
        <dbReference type="ChEBI" id="CHEBI:57623"/>
        <dbReference type="ChEBI" id="CHEBI:128769"/>
        <dbReference type="EC" id="5.3.3.2"/>
    </reaction>
</comment>
<evidence type="ECO:0000256" key="3">
    <source>
        <dbReference type="ARBA" id="ARBA00022630"/>
    </source>
</evidence>
<evidence type="ECO:0000256" key="4">
    <source>
        <dbReference type="ARBA" id="ARBA00022643"/>
    </source>
</evidence>
<dbReference type="InterPro" id="IPR011179">
    <property type="entry name" value="IPdP_isomerase"/>
</dbReference>
<evidence type="ECO:0000256" key="9">
    <source>
        <dbReference type="ARBA" id="ARBA00023235"/>
    </source>
</evidence>
<dbReference type="Pfam" id="PF01070">
    <property type="entry name" value="FMN_dh"/>
    <property type="match status" value="1"/>
</dbReference>
<dbReference type="EC" id="5.3.3.2" evidence="11"/>
<comment type="subcellular location">
    <subcellularLocation>
        <location evidence="11">Cytoplasm</location>
    </subcellularLocation>
</comment>
<dbReference type="NCBIfam" id="TIGR02151">
    <property type="entry name" value="IPP_isom_2"/>
    <property type="match status" value="1"/>
</dbReference>
<dbReference type="CDD" id="cd02811">
    <property type="entry name" value="IDI-2_FMN"/>
    <property type="match status" value="1"/>
</dbReference>
<dbReference type="InterPro" id="IPR000262">
    <property type="entry name" value="FMN-dep_DH"/>
</dbReference>
<dbReference type="EMBL" id="CP000852">
    <property type="protein sequence ID" value="ABW01079.1"/>
    <property type="molecule type" value="Genomic_DNA"/>
</dbReference>
<evidence type="ECO:0000256" key="7">
    <source>
        <dbReference type="ARBA" id="ARBA00022857"/>
    </source>
</evidence>
<keyword evidence="7 11" id="KW-0521">NADP</keyword>
<reference evidence="13 14" key="1">
    <citation type="submission" date="2007-10" db="EMBL/GenBank/DDBJ databases">
        <title>Complete sequence of Caldivirga maquilingensis IC-167.</title>
        <authorList>
            <consortium name="US DOE Joint Genome Institute"/>
            <person name="Copeland A."/>
            <person name="Lucas S."/>
            <person name="Lapidus A."/>
            <person name="Barry K."/>
            <person name="Glavina del Rio T."/>
            <person name="Dalin E."/>
            <person name="Tice H."/>
            <person name="Pitluck S."/>
            <person name="Saunders E."/>
            <person name="Brettin T."/>
            <person name="Bruce D."/>
            <person name="Detter J.C."/>
            <person name="Han C."/>
            <person name="Schmutz J."/>
            <person name="Larimer F."/>
            <person name="Land M."/>
            <person name="Hauser L."/>
            <person name="Kyrpides N."/>
            <person name="Ivanova N."/>
            <person name="Biddle J.F."/>
            <person name="Zhang Z."/>
            <person name="Fitz-Gibbon S.T."/>
            <person name="Lowe T.M."/>
            <person name="Saltikov C."/>
            <person name="House C.H."/>
            <person name="Richardson P."/>
        </authorList>
    </citation>
    <scope>NUCLEOTIDE SEQUENCE [LARGE SCALE GENOMIC DNA]</scope>
    <source>
        <strain evidence="14">ATCC 700844 / DSM 13496 / JCM 10307 / IC-167</strain>
    </source>
</reference>
<dbReference type="SUPFAM" id="SSF51395">
    <property type="entry name" value="FMN-linked oxidoreductases"/>
    <property type="match status" value="1"/>
</dbReference>
<evidence type="ECO:0000259" key="12">
    <source>
        <dbReference type="Pfam" id="PF01070"/>
    </source>
</evidence>